<feature type="transmembrane region" description="Helical" evidence="7">
    <location>
        <begin position="9"/>
        <end position="30"/>
    </location>
</feature>
<evidence type="ECO:0000256" key="1">
    <source>
        <dbReference type="ARBA" id="ARBA00004651"/>
    </source>
</evidence>
<evidence type="ECO:0000256" key="4">
    <source>
        <dbReference type="ARBA" id="ARBA00022692"/>
    </source>
</evidence>
<dbReference type="GO" id="GO:0071916">
    <property type="term" value="F:dipeptide transmembrane transporter activity"/>
    <property type="evidence" value="ECO:0007669"/>
    <property type="project" value="TreeGrafter"/>
</dbReference>
<feature type="transmembrane region" description="Helical" evidence="7">
    <location>
        <begin position="286"/>
        <end position="307"/>
    </location>
</feature>
<evidence type="ECO:0000313" key="10">
    <source>
        <dbReference type="Proteomes" id="UP000811545"/>
    </source>
</evidence>
<comment type="caution">
    <text evidence="9">The sequence shown here is derived from an EMBL/GenBank/DDBJ whole genome shotgun (WGS) entry which is preliminary data.</text>
</comment>
<proteinExistence type="inferred from homology"/>
<accession>A0A9E2BHR3</accession>
<evidence type="ECO:0000256" key="3">
    <source>
        <dbReference type="ARBA" id="ARBA00022475"/>
    </source>
</evidence>
<feature type="domain" description="ABC transmembrane type-1" evidence="8">
    <location>
        <begin position="95"/>
        <end position="304"/>
    </location>
</feature>
<organism evidence="9 10">
    <name type="scientific">Psychracetigena formicireducens</name>
    <dbReference type="NCBI Taxonomy" id="2986056"/>
    <lineage>
        <taxon>Bacteria</taxon>
        <taxon>Bacillati</taxon>
        <taxon>Candidatus Lithacetigenota</taxon>
        <taxon>Candidatus Psychracetigena</taxon>
    </lineage>
</organism>
<comment type="similarity">
    <text evidence="7">Belongs to the binding-protein-dependent transport system permease family.</text>
</comment>
<evidence type="ECO:0000313" key="9">
    <source>
        <dbReference type="EMBL" id="MBT9144370.1"/>
    </source>
</evidence>
<dbReference type="Pfam" id="PF19300">
    <property type="entry name" value="BPD_transp_1_N"/>
    <property type="match status" value="1"/>
</dbReference>
<feature type="transmembrane region" description="Helical" evidence="7">
    <location>
        <begin position="99"/>
        <end position="122"/>
    </location>
</feature>
<keyword evidence="4 7" id="KW-0812">Transmembrane</keyword>
<keyword evidence="3" id="KW-1003">Cell membrane</keyword>
<keyword evidence="2 7" id="KW-0813">Transport</keyword>
<dbReference type="InterPro" id="IPR000515">
    <property type="entry name" value="MetI-like"/>
</dbReference>
<feature type="transmembrane region" description="Helical" evidence="7">
    <location>
        <begin position="134"/>
        <end position="157"/>
    </location>
</feature>
<dbReference type="PANTHER" id="PTHR43163">
    <property type="entry name" value="DIPEPTIDE TRANSPORT SYSTEM PERMEASE PROTEIN DPPB-RELATED"/>
    <property type="match status" value="1"/>
</dbReference>
<evidence type="ECO:0000256" key="6">
    <source>
        <dbReference type="ARBA" id="ARBA00023136"/>
    </source>
</evidence>
<dbReference type="AlphaFoldDB" id="A0A9E2BHR3"/>
<keyword evidence="6 7" id="KW-0472">Membrane</keyword>
<dbReference type="InterPro" id="IPR045621">
    <property type="entry name" value="BPD_transp_1_N"/>
</dbReference>
<name>A0A9E2BHR3_PSYF1</name>
<dbReference type="SUPFAM" id="SSF161098">
    <property type="entry name" value="MetI-like"/>
    <property type="match status" value="1"/>
</dbReference>
<dbReference type="InterPro" id="IPR035906">
    <property type="entry name" value="MetI-like_sf"/>
</dbReference>
<dbReference type="EMBL" id="QLTW01000006">
    <property type="protein sequence ID" value="MBT9144370.1"/>
    <property type="molecule type" value="Genomic_DNA"/>
</dbReference>
<dbReference type="PROSITE" id="PS50928">
    <property type="entry name" value="ABC_TM1"/>
    <property type="match status" value="1"/>
</dbReference>
<gene>
    <name evidence="9" type="primary">gsiC</name>
    <name evidence="9" type="ORF">DDT42_00209</name>
</gene>
<protein>
    <submittedName>
        <fullName evidence="9">Glutathione transport system permease protein GsiC</fullName>
    </submittedName>
</protein>
<keyword evidence="5 7" id="KW-1133">Transmembrane helix</keyword>
<dbReference type="CDD" id="cd06261">
    <property type="entry name" value="TM_PBP2"/>
    <property type="match status" value="1"/>
</dbReference>
<evidence type="ECO:0000256" key="7">
    <source>
        <dbReference type="RuleBase" id="RU363032"/>
    </source>
</evidence>
<evidence type="ECO:0000259" key="8">
    <source>
        <dbReference type="PROSITE" id="PS50928"/>
    </source>
</evidence>
<dbReference type="Proteomes" id="UP000811545">
    <property type="component" value="Unassembled WGS sequence"/>
</dbReference>
<comment type="subcellular location">
    <subcellularLocation>
        <location evidence="1 7">Cell membrane</location>
        <topology evidence="1 7">Multi-pass membrane protein</topology>
    </subcellularLocation>
</comment>
<feature type="transmembrane region" description="Helical" evidence="7">
    <location>
        <begin position="226"/>
        <end position="247"/>
    </location>
</feature>
<dbReference type="GO" id="GO:0005886">
    <property type="term" value="C:plasma membrane"/>
    <property type="evidence" value="ECO:0007669"/>
    <property type="project" value="UniProtKB-SubCell"/>
</dbReference>
<dbReference type="Gene3D" id="1.10.3720.10">
    <property type="entry name" value="MetI-like"/>
    <property type="match status" value="1"/>
</dbReference>
<sequence length="314" mass="35016">MTEYLIKRLIALLPVLLIVGLSGFLLINLIPGDPVAVMLGPEATQEDVDRLRHEMGLDLPLFTQLIRWYSRLFRGDLGYSIFLHRPVLQAIRERLEPTLLLTFMSLLISTTLGISMGILAAVRRNTRIDQLVMSLSVLGMSIPSFWLALIFIQVFAVHIEILPVAGYTPISEGIWQTIRSLFLPALTLGFIQSTFIARMTRSSMLEVLSQDYIRTAKAKGLTQRKVIYVHALRNAFIPIATVLGLVLGSLMSGAVVVETVFALPGVGQAVLASIARRDYPMVQGILLFIAFIYVFVNFLVDILYVALDPRVKYV</sequence>
<dbReference type="Pfam" id="PF00528">
    <property type="entry name" value="BPD_transp_1"/>
    <property type="match status" value="1"/>
</dbReference>
<evidence type="ECO:0000256" key="5">
    <source>
        <dbReference type="ARBA" id="ARBA00022989"/>
    </source>
</evidence>
<evidence type="ECO:0000256" key="2">
    <source>
        <dbReference type="ARBA" id="ARBA00022448"/>
    </source>
</evidence>
<dbReference type="PANTHER" id="PTHR43163:SF6">
    <property type="entry name" value="DIPEPTIDE TRANSPORT SYSTEM PERMEASE PROTEIN DPPB-RELATED"/>
    <property type="match status" value="1"/>
</dbReference>
<reference evidence="9 10" key="1">
    <citation type="journal article" date="2021" name="bioRxiv">
        <title>Unique metabolic strategies in Hadean analogues reveal hints for primordial physiology.</title>
        <authorList>
            <person name="Nobu M.K."/>
            <person name="Nakai R."/>
            <person name="Tamazawa S."/>
            <person name="Mori H."/>
            <person name="Toyoda A."/>
            <person name="Ijiri A."/>
            <person name="Suzuki S."/>
            <person name="Kurokawa K."/>
            <person name="Kamagata Y."/>
            <person name="Tamaki H."/>
        </authorList>
    </citation>
    <scope>NUCLEOTIDE SEQUENCE [LARGE SCALE GENOMIC DNA]</scope>
    <source>
        <strain evidence="9">BS525</strain>
    </source>
</reference>
<feature type="transmembrane region" description="Helical" evidence="7">
    <location>
        <begin position="177"/>
        <end position="197"/>
    </location>
</feature>